<feature type="transmembrane region" description="Helical" evidence="1">
    <location>
        <begin position="26"/>
        <end position="45"/>
    </location>
</feature>
<accession>A0ABV7JV61</accession>
<reference evidence="3" key="1">
    <citation type="journal article" date="2019" name="Int. J. Syst. Evol. Microbiol.">
        <title>The Global Catalogue of Microorganisms (GCM) 10K type strain sequencing project: providing services to taxonomists for standard genome sequencing and annotation.</title>
        <authorList>
            <consortium name="The Broad Institute Genomics Platform"/>
            <consortium name="The Broad Institute Genome Sequencing Center for Infectious Disease"/>
            <person name="Wu L."/>
            <person name="Ma J."/>
        </authorList>
    </citation>
    <scope>NUCLEOTIDE SEQUENCE [LARGE SCALE GENOMIC DNA]</scope>
    <source>
        <strain evidence="3">KCTC 52449</strain>
    </source>
</reference>
<evidence type="ECO:0000256" key="1">
    <source>
        <dbReference type="SAM" id="Phobius"/>
    </source>
</evidence>
<organism evidence="2 3">
    <name type="scientific">Alteromonas oceani</name>
    <dbReference type="NCBI Taxonomy" id="2071609"/>
    <lineage>
        <taxon>Bacteria</taxon>
        <taxon>Pseudomonadati</taxon>
        <taxon>Pseudomonadota</taxon>
        <taxon>Gammaproteobacteria</taxon>
        <taxon>Alteromonadales</taxon>
        <taxon>Alteromonadaceae</taxon>
        <taxon>Alteromonas/Salinimonas group</taxon>
        <taxon>Alteromonas</taxon>
    </lineage>
</organism>
<comment type="caution">
    <text evidence="2">The sequence shown here is derived from an EMBL/GenBank/DDBJ whole genome shotgun (WGS) entry which is preliminary data.</text>
</comment>
<keyword evidence="1" id="KW-0472">Membrane</keyword>
<dbReference type="RefSeq" id="WP_164464672.1">
    <property type="nucleotide sequence ID" value="NZ_JBHRSX010000016.1"/>
</dbReference>
<name>A0ABV7JV61_9ALTE</name>
<protein>
    <submittedName>
        <fullName evidence="2">Uncharacterized protein</fullName>
    </submittedName>
</protein>
<sequence length="46" mass="4932">MSAMIQKTASVKLHGWLKEKVRDPNMYCALAGVAALAVIELVVFAG</sequence>
<dbReference type="Proteomes" id="UP001595477">
    <property type="component" value="Unassembled WGS sequence"/>
</dbReference>
<dbReference type="EMBL" id="JBHRSX010000016">
    <property type="protein sequence ID" value="MFC3201856.1"/>
    <property type="molecule type" value="Genomic_DNA"/>
</dbReference>
<keyword evidence="1" id="KW-0812">Transmembrane</keyword>
<evidence type="ECO:0000313" key="2">
    <source>
        <dbReference type="EMBL" id="MFC3201856.1"/>
    </source>
</evidence>
<evidence type="ECO:0000313" key="3">
    <source>
        <dbReference type="Proteomes" id="UP001595477"/>
    </source>
</evidence>
<proteinExistence type="predicted"/>
<gene>
    <name evidence="2" type="ORF">ACFOEW_08500</name>
</gene>
<keyword evidence="3" id="KW-1185">Reference proteome</keyword>
<keyword evidence="1" id="KW-1133">Transmembrane helix</keyword>